<protein>
    <submittedName>
        <fullName evidence="1">Methyl-accepting chemotaxis protein</fullName>
    </submittedName>
</protein>
<dbReference type="AlphaFoldDB" id="A0A5S3YP49"/>
<feature type="non-terminal residue" evidence="1">
    <location>
        <position position="1"/>
    </location>
</feature>
<reference evidence="2" key="2">
    <citation type="submission" date="2019-06" db="EMBL/GenBank/DDBJ databases">
        <title>Co-occurence of chitin degradation, pigmentation and bioactivity in marine Pseudoalteromonas.</title>
        <authorList>
            <person name="Sonnenschein E.C."/>
            <person name="Bech P.K."/>
        </authorList>
    </citation>
    <scope>NUCLEOTIDE SEQUENCE [LARGE SCALE GENOMIC DNA]</scope>
    <source>
        <strain evidence="2">S2897</strain>
    </source>
</reference>
<sequence>IEDAHIIRSTKVNKLYGQGSQNQSPANDAEIAALNGTETLVIEQRNDDRIMTYLKPMIASSDYKGTNCLGCHQANEGDVLGVVRISYSLTDIDNTVHQNTLLSTGLLSTI</sequence>
<dbReference type="Gene3D" id="3.30.450.290">
    <property type="match status" value="1"/>
</dbReference>
<evidence type="ECO:0000313" key="2">
    <source>
        <dbReference type="Proteomes" id="UP000305874"/>
    </source>
</evidence>
<gene>
    <name evidence="1" type="ORF">CWC05_20205</name>
</gene>
<accession>A0A5S3YP49</accession>
<dbReference type="EMBL" id="PNCG01000306">
    <property type="protein sequence ID" value="TMP77912.1"/>
    <property type="molecule type" value="Genomic_DNA"/>
</dbReference>
<dbReference type="Proteomes" id="UP000305874">
    <property type="component" value="Unassembled WGS sequence"/>
</dbReference>
<organism evidence="1 2">
    <name type="scientific">Pseudoalteromonas ruthenica</name>
    <dbReference type="NCBI Taxonomy" id="151081"/>
    <lineage>
        <taxon>Bacteria</taxon>
        <taxon>Pseudomonadati</taxon>
        <taxon>Pseudomonadota</taxon>
        <taxon>Gammaproteobacteria</taxon>
        <taxon>Alteromonadales</taxon>
        <taxon>Pseudoalteromonadaceae</taxon>
        <taxon>Pseudoalteromonas</taxon>
    </lineage>
</organism>
<name>A0A5S3YP49_9GAMM</name>
<feature type="non-terminal residue" evidence="1">
    <location>
        <position position="110"/>
    </location>
</feature>
<proteinExistence type="predicted"/>
<evidence type="ECO:0000313" key="1">
    <source>
        <dbReference type="EMBL" id="TMP77912.1"/>
    </source>
</evidence>
<reference evidence="1 2" key="1">
    <citation type="submission" date="2017-12" db="EMBL/GenBank/DDBJ databases">
        <authorList>
            <person name="Paulsen S."/>
            <person name="Gram L.K."/>
        </authorList>
    </citation>
    <scope>NUCLEOTIDE SEQUENCE [LARGE SCALE GENOMIC DNA]</scope>
    <source>
        <strain evidence="1 2">S2897</strain>
    </source>
</reference>
<comment type="caution">
    <text evidence="1">The sequence shown here is derived from an EMBL/GenBank/DDBJ whole genome shotgun (WGS) entry which is preliminary data.</text>
</comment>